<proteinExistence type="predicted"/>
<dbReference type="OrthoDB" id="423421at2759"/>
<reference evidence="1" key="1">
    <citation type="submission" date="2021-02" db="EMBL/GenBank/DDBJ databases">
        <authorList>
            <person name="Dougan E. K."/>
            <person name="Rhodes N."/>
            <person name="Thang M."/>
            <person name="Chan C."/>
        </authorList>
    </citation>
    <scope>NUCLEOTIDE SEQUENCE</scope>
</reference>
<protein>
    <submittedName>
        <fullName evidence="1">Uncharacterized protein</fullName>
    </submittedName>
</protein>
<accession>A0A812VA95</accession>
<evidence type="ECO:0000313" key="1">
    <source>
        <dbReference type="EMBL" id="CAE7607318.1"/>
    </source>
</evidence>
<feature type="non-terminal residue" evidence="1">
    <location>
        <position position="1"/>
    </location>
</feature>
<dbReference type="Proteomes" id="UP000601435">
    <property type="component" value="Unassembled WGS sequence"/>
</dbReference>
<organism evidence="1 2">
    <name type="scientific">Symbiodinium necroappetens</name>
    <dbReference type="NCBI Taxonomy" id="1628268"/>
    <lineage>
        <taxon>Eukaryota</taxon>
        <taxon>Sar</taxon>
        <taxon>Alveolata</taxon>
        <taxon>Dinophyceae</taxon>
        <taxon>Suessiales</taxon>
        <taxon>Symbiodiniaceae</taxon>
        <taxon>Symbiodinium</taxon>
    </lineage>
</organism>
<gene>
    <name evidence="1" type="ORF">SNEC2469_LOCUS17322</name>
</gene>
<dbReference type="AlphaFoldDB" id="A0A812VA95"/>
<comment type="caution">
    <text evidence="1">The sequence shown here is derived from an EMBL/GenBank/DDBJ whole genome shotgun (WGS) entry which is preliminary data.</text>
</comment>
<evidence type="ECO:0000313" key="2">
    <source>
        <dbReference type="Proteomes" id="UP000601435"/>
    </source>
</evidence>
<dbReference type="EMBL" id="CAJNJA010028607">
    <property type="protein sequence ID" value="CAE7607318.1"/>
    <property type="molecule type" value="Genomic_DNA"/>
</dbReference>
<feature type="non-terminal residue" evidence="1">
    <location>
        <position position="112"/>
    </location>
</feature>
<name>A0A812VA95_9DINO</name>
<sequence length="112" mass="12825">DRQLIYGVLQKWFGSSAHSQEDCLDTFNRLVRTELAPPVLRKLEDETLMAQYLTTAGFASFFPWIPMLLPAWLTELRSACEGHAGYGKLLRSRGMEVNIVLVLLCCVHWRVK</sequence>
<keyword evidence="2" id="KW-1185">Reference proteome</keyword>